<dbReference type="RefSeq" id="WP_013825801.1">
    <property type="nucleotide sequence ID" value="NC_015574.1"/>
</dbReference>
<dbReference type="Gene3D" id="3.40.50.150">
    <property type="entry name" value="Vaccinia Virus protein VP39"/>
    <property type="match status" value="1"/>
</dbReference>
<accession>F6D687</accession>
<organism evidence="2 3">
    <name type="scientific">Methanobacterium paludis (strain DSM 25820 / JCM 18151 / SWAN1)</name>
    <dbReference type="NCBI Taxonomy" id="868131"/>
    <lineage>
        <taxon>Archaea</taxon>
        <taxon>Methanobacteriati</taxon>
        <taxon>Methanobacteriota</taxon>
        <taxon>Methanomada group</taxon>
        <taxon>Methanobacteria</taxon>
        <taxon>Methanobacteriales</taxon>
        <taxon>Methanobacteriaceae</taxon>
        <taxon>Methanobacterium</taxon>
    </lineage>
</organism>
<dbReference type="PANTHER" id="PTHR39963:SF1">
    <property type="entry name" value="MNMC-LIKE METHYLTRANSFERASE DOMAIN-CONTAINING PROTEIN"/>
    <property type="match status" value="1"/>
</dbReference>
<gene>
    <name evidence="2" type="ordered locus">MSWAN_1283</name>
</gene>
<evidence type="ECO:0000259" key="1">
    <source>
        <dbReference type="Pfam" id="PF05430"/>
    </source>
</evidence>
<dbReference type="KEGG" id="mew:MSWAN_1283"/>
<dbReference type="AlphaFoldDB" id="F6D687"/>
<evidence type="ECO:0000313" key="3">
    <source>
        <dbReference type="Proteomes" id="UP000009231"/>
    </source>
</evidence>
<dbReference type="Pfam" id="PF05430">
    <property type="entry name" value="Methyltransf_30"/>
    <property type="match status" value="1"/>
</dbReference>
<dbReference type="PANTHER" id="PTHR39963">
    <property type="entry name" value="SLL0983 PROTEIN"/>
    <property type="match status" value="1"/>
</dbReference>
<dbReference type="GO" id="GO:0016645">
    <property type="term" value="F:oxidoreductase activity, acting on the CH-NH group of donors"/>
    <property type="evidence" value="ECO:0007669"/>
    <property type="project" value="InterPro"/>
</dbReference>
<dbReference type="Proteomes" id="UP000009231">
    <property type="component" value="Chromosome"/>
</dbReference>
<name>F6D687_METPW</name>
<proteinExistence type="predicted"/>
<dbReference type="EMBL" id="CP002772">
    <property type="protein sequence ID" value="AEG18300.1"/>
    <property type="molecule type" value="Genomic_DNA"/>
</dbReference>
<dbReference type="eggNOG" id="arCOG00120">
    <property type="taxonomic scope" value="Archaea"/>
</dbReference>
<dbReference type="SUPFAM" id="SSF53335">
    <property type="entry name" value="S-adenosyl-L-methionine-dependent methyltransferases"/>
    <property type="match status" value="1"/>
</dbReference>
<dbReference type="STRING" id="868131.MSWAN_1283"/>
<reference evidence="2 3" key="1">
    <citation type="journal article" date="2014" name="Int. J. Syst. Evol. Microbiol.">
        <title>Methanobacterium paludis sp. nov. and a novel strain of Methanobacterium lacus isolated from northern peatlands.</title>
        <authorList>
            <person name="Cadillo-Quiroz H."/>
            <person name="Brauer S.L."/>
            <person name="Goodson N."/>
            <person name="Yavitt J.B."/>
            <person name="Zinder S.H."/>
        </authorList>
    </citation>
    <scope>NUCLEOTIDE SEQUENCE [LARGE SCALE GENOMIC DNA]</scope>
    <source>
        <strain evidence="3">DSM 25820 / JCM 18151 / SWAN1</strain>
    </source>
</reference>
<dbReference type="InterPro" id="IPR008471">
    <property type="entry name" value="MnmC-like_methylTransf"/>
</dbReference>
<evidence type="ECO:0000313" key="2">
    <source>
        <dbReference type="EMBL" id="AEG18300.1"/>
    </source>
</evidence>
<dbReference type="GeneID" id="10668788"/>
<feature type="domain" description="MnmC-like methyltransferase" evidence="1">
    <location>
        <begin position="233"/>
        <end position="361"/>
    </location>
</feature>
<protein>
    <recommendedName>
        <fullName evidence="1">MnmC-like methyltransferase domain-containing protein</fullName>
    </recommendedName>
</protein>
<keyword evidence="3" id="KW-1185">Reference proteome</keyword>
<dbReference type="OrthoDB" id="1018at2157"/>
<sequence>MNTQKHYNTLTVTENVLKIVENWFKAEKLGDKNARSRAAYELNEFLIETDDGSYTLRSDDFNGKSETMHTHHGAITESIEKYVKPSKLKEKMADGRNLHVLDICSGLGYHSAACIEFLNDSLNDRNLNNENKSEHPLIKDHPKIYPKIRIDMVEISIETIAANLLIPSPVKSHEIIKKAVENKLYDEGVLKFKFQDEFQLQDEFKKSDVLNKNIPENLKISENSDIINEKPEIKETQNKICKKYEAKEKPDKISKNLDINIYCEDARDLIKKIVKTHDKSKNQVNEHDYGENCENYDAIFLAPFSPSKSPELCTVEFFNALKTILKEDGMILTYTSAAPVRSGLIEVGFHVGEGPRFGRTGGTIASPSLQNIDTPLSMKDERMIALSDAGLPFRDHELNSSGFEIAEKRANKRKIVRGSSKFASSVKTPLYLGRNMEDIDDPRLKRRVLKNVKKLGFEELNCEKLKYIICPQFDSCICGSNCQKIANSRDRVKEMVKRLSELVE</sequence>
<dbReference type="InterPro" id="IPR029063">
    <property type="entry name" value="SAM-dependent_MTases_sf"/>
</dbReference>
<dbReference type="HOGENOM" id="CLU_052777_0_0_2"/>